<dbReference type="EMBL" id="AOGX02000015">
    <property type="protein sequence ID" value="EOQ89310.1"/>
    <property type="molecule type" value="Genomic_DNA"/>
</dbReference>
<reference evidence="1 2" key="1">
    <citation type="submission" date="2013-04" db="EMBL/GenBank/DDBJ databases">
        <authorList>
            <person name="Harkins D.M."/>
            <person name="Durkin A.S."/>
            <person name="Brinkac L.M."/>
            <person name="Haft D.H."/>
            <person name="Selengut J.D."/>
            <person name="Sanka R."/>
            <person name="DePew J."/>
            <person name="Purushe J."/>
            <person name="Hartskeerl R.A."/>
            <person name="Ahmed A."/>
            <person name="van der Linden H."/>
            <person name="Goris M.G.A."/>
            <person name="Vinetz J.M."/>
            <person name="Sutton G.G."/>
            <person name="Nierman W.C."/>
            <person name="Fouts D.E."/>
        </authorList>
    </citation>
    <scope>NUCLEOTIDE SEQUENCE [LARGE SCALE GENOMIC DNA]</scope>
    <source>
        <strain evidence="1 2">Sao Paulo</strain>
    </source>
</reference>
<dbReference type="AlphaFoldDB" id="A0A5E8HFQ2"/>
<sequence length="182" mass="21690">MNHNQMRMKEPLTKWNAMNRRHGYMPDFFRVWKFGWIRKFTFLCFLFFILDCASLLPPERRVYPKNPVPLPKGMNIQDWMETKKNQYPENLKSHTPYGVVYKIMYFRKQKTNFGSYISCSAYIRQVKDDAIELIELASLINHSDYHKSVSRFNKGGDLGSMTEEERSEILLPCIEEFLESPK</sequence>
<proteinExistence type="predicted"/>
<evidence type="ECO:0000313" key="1">
    <source>
        <dbReference type="EMBL" id="EOQ89310.1"/>
    </source>
</evidence>
<dbReference type="STRING" id="1249483.LEP1GSC202_1829"/>
<organism evidence="1 2">
    <name type="scientific">Leptospira yanagawae serovar Saopaulo str. Sao Paulo = ATCC 700523</name>
    <dbReference type="NCBI Taxonomy" id="1249483"/>
    <lineage>
        <taxon>Bacteria</taxon>
        <taxon>Pseudomonadati</taxon>
        <taxon>Spirochaetota</taxon>
        <taxon>Spirochaetia</taxon>
        <taxon>Leptospirales</taxon>
        <taxon>Leptospiraceae</taxon>
        <taxon>Leptospira</taxon>
    </lineage>
</organism>
<gene>
    <name evidence="1" type="ORF">LEP1GSC202_1829</name>
</gene>
<dbReference type="RefSeq" id="WP_015676889.1">
    <property type="nucleotide sequence ID" value="NZ_AOGX02000015.1"/>
</dbReference>
<evidence type="ECO:0000313" key="2">
    <source>
        <dbReference type="Proteomes" id="UP000013996"/>
    </source>
</evidence>
<name>A0A5E8HFQ2_9LEPT</name>
<protein>
    <submittedName>
        <fullName evidence="1">Uncharacterized protein</fullName>
    </submittedName>
</protein>
<dbReference type="Proteomes" id="UP000013996">
    <property type="component" value="Unassembled WGS sequence"/>
</dbReference>
<comment type="caution">
    <text evidence="1">The sequence shown here is derived from an EMBL/GenBank/DDBJ whole genome shotgun (WGS) entry which is preliminary data.</text>
</comment>
<accession>A0A5E8HFQ2</accession>